<dbReference type="EMBL" id="BSUK01000001">
    <property type="protein sequence ID" value="GMA24776.1"/>
    <property type="molecule type" value="Genomic_DNA"/>
</dbReference>
<sequence>MVVVIGAGVHKATHTLVAVDEVGKVLGQGVFPARREGHLRALGWARRAFKDRELVWALEDCRHLTGLLERDLLGAGQRVVRVSPKLMGTARRAGRERGKSDPIDATAVARAAQAHPDLPVARHDEASRELKLLVDRREDLVTERTRMINRLRWHLHELDPDLAPSAGSLDRAVVVTGLRERLLTLSGLVAQIAVEVLDDIGVRNAQVRDLDRRIAAAVEQAAPVLLEVPGCGPLTAAKIVGETAGIERFRSEAAYAMFTRTAPIPVWSGQTAGRVRLNRAGNRQLNCALHRIAITQVRLGGPARDYYDKKRAAGKTSTEAYRSLRRHLARTIYNTLNHNGQAAAAAPLPAAA</sequence>
<dbReference type="PANTHER" id="PTHR33055">
    <property type="entry name" value="TRANSPOSASE FOR INSERTION SEQUENCE ELEMENT IS1111A"/>
    <property type="match status" value="1"/>
</dbReference>
<evidence type="ECO:0000313" key="4">
    <source>
        <dbReference type="Proteomes" id="UP001157091"/>
    </source>
</evidence>
<gene>
    <name evidence="3" type="ORF">GCM10025864_25350</name>
</gene>
<reference evidence="4" key="1">
    <citation type="journal article" date="2019" name="Int. J. Syst. Evol. Microbiol.">
        <title>The Global Catalogue of Microorganisms (GCM) 10K type strain sequencing project: providing services to taxonomists for standard genome sequencing and annotation.</title>
        <authorList>
            <consortium name="The Broad Institute Genomics Platform"/>
            <consortium name="The Broad Institute Genome Sequencing Center for Infectious Disease"/>
            <person name="Wu L."/>
            <person name="Ma J."/>
        </authorList>
    </citation>
    <scope>NUCLEOTIDE SEQUENCE [LARGE SCALE GENOMIC DNA]</scope>
    <source>
        <strain evidence="4">NBRC 106348</strain>
    </source>
</reference>
<dbReference type="Pfam" id="PF01548">
    <property type="entry name" value="DEDD_Tnp_IS110"/>
    <property type="match status" value="1"/>
</dbReference>
<dbReference type="InterPro" id="IPR003346">
    <property type="entry name" value="Transposase_20"/>
</dbReference>
<protein>
    <submittedName>
        <fullName evidence="3">IS110 family transposase</fullName>
    </submittedName>
</protein>
<evidence type="ECO:0000259" key="1">
    <source>
        <dbReference type="Pfam" id="PF01548"/>
    </source>
</evidence>
<evidence type="ECO:0000313" key="3">
    <source>
        <dbReference type="EMBL" id="GMA24776.1"/>
    </source>
</evidence>
<evidence type="ECO:0000259" key="2">
    <source>
        <dbReference type="Pfam" id="PF02371"/>
    </source>
</evidence>
<feature type="domain" description="Transposase IS110-like N-terminal" evidence="1">
    <location>
        <begin position="6"/>
        <end position="158"/>
    </location>
</feature>
<dbReference type="Pfam" id="PF02371">
    <property type="entry name" value="Transposase_20"/>
    <property type="match status" value="1"/>
</dbReference>
<dbReference type="PANTHER" id="PTHR33055:SF16">
    <property type="entry name" value="TRANSPOSASE FOR INSERTION SEQUENCE ELEMENT IS1547"/>
    <property type="match status" value="1"/>
</dbReference>
<dbReference type="Proteomes" id="UP001157091">
    <property type="component" value="Unassembled WGS sequence"/>
</dbReference>
<feature type="domain" description="Transposase IS116/IS110/IS902 C-terminal" evidence="2">
    <location>
        <begin position="224"/>
        <end position="307"/>
    </location>
</feature>
<accession>A0ABQ6I1X9</accession>
<dbReference type="RefSeq" id="WP_284293504.1">
    <property type="nucleotide sequence ID" value="NZ_BSUK01000001.1"/>
</dbReference>
<keyword evidence="4" id="KW-1185">Reference proteome</keyword>
<comment type="caution">
    <text evidence="3">The sequence shown here is derived from an EMBL/GenBank/DDBJ whole genome shotgun (WGS) entry which is preliminary data.</text>
</comment>
<name>A0ABQ6I1X9_9MICO</name>
<dbReference type="NCBIfam" id="NF033542">
    <property type="entry name" value="transpos_IS110"/>
    <property type="match status" value="1"/>
</dbReference>
<proteinExistence type="predicted"/>
<dbReference type="InterPro" id="IPR002525">
    <property type="entry name" value="Transp_IS110-like_N"/>
</dbReference>
<dbReference type="InterPro" id="IPR047650">
    <property type="entry name" value="Transpos_IS110"/>
</dbReference>
<organism evidence="3 4">
    <name type="scientific">Luteimicrobium album</name>
    <dbReference type="NCBI Taxonomy" id="1054550"/>
    <lineage>
        <taxon>Bacteria</taxon>
        <taxon>Bacillati</taxon>
        <taxon>Actinomycetota</taxon>
        <taxon>Actinomycetes</taxon>
        <taxon>Micrococcales</taxon>
        <taxon>Luteimicrobium</taxon>
    </lineage>
</organism>